<evidence type="ECO:0000256" key="1">
    <source>
        <dbReference type="ARBA" id="ARBA00004328"/>
    </source>
</evidence>
<dbReference type="Gene3D" id="2.70.9.10">
    <property type="entry name" value="Adenovirus Type 2 Hexon, domain 4"/>
    <property type="match status" value="1"/>
</dbReference>
<accession>A0A7S6G7T2</accession>
<dbReference type="EMBL" id="MT036869">
    <property type="protein sequence ID" value="QNL15412.1"/>
    <property type="molecule type" value="Genomic_DNA"/>
</dbReference>
<evidence type="ECO:0000259" key="5">
    <source>
        <dbReference type="Pfam" id="PF16903"/>
    </source>
</evidence>
<dbReference type="InterPro" id="IPR007542">
    <property type="entry name" value="MCP_C"/>
</dbReference>
<sequence>MSGATLQLTAWGTEDAPLTASPEMTYFKIGYKRHSLFAMTPVVQSLGPLDFGKEVNFQIDMTGDMIHKMYIQLNISGTDTGSNDKKWGWVDNLGHAIIDCVDIKPGNTSIDKHYGDWLQVWNSLTSSKGHEDGYNRLIGNTSLMTKLVRSRGGSTIYIPLQFFFNRNVGLSLPIVGMYGISFFMNIRLRPLMQCINRTANVLNTDIKLNVESANLIYDAIFLDSSERKTFTSYKQEYLVELLQCSANNPVTSVATKLAPNFSHPVKFMVWHLKMGKYNTGKHYLAYDSSDWEEMIKKATIRLCLGMAKTINREGTLMLDIPASNGYIQIDPKFVASRRTDLVDLFNAARPFAINTEMDIDSVQIMGNYLTLEKVSTPIDVLFAEVESFRENKGDGSPAYDVVLYQWDNYGMFLDKTKNPISFSKLFFSNGERLPEMPGAYFNLVQPYQYFSNTPSDGINVYSFAIYPEKHQPSGSANFSRFESIRIECRLGDDDVQFKNTYLNDDTRATVYCVGYNLFRLYTGLAGLAYAQ</sequence>
<dbReference type="Pfam" id="PF04451">
    <property type="entry name" value="Capsid_NCLDV"/>
    <property type="match status" value="1"/>
</dbReference>
<feature type="domain" description="Major capsid protein C-terminal" evidence="4">
    <location>
        <begin position="226"/>
        <end position="526"/>
    </location>
</feature>
<proteinExistence type="predicted"/>
<gene>
    <name evidence="6" type="primary">MCP</name>
</gene>
<reference evidence="6" key="1">
    <citation type="submission" date="2020-02" db="EMBL/GenBank/DDBJ databases">
        <authorList>
            <person name="Bigarre L."/>
            <person name="Rud Y."/>
            <person name="Pallandre L."/>
            <person name="Buchatsky L."/>
        </authorList>
    </citation>
    <scope>NUCLEOTIDE SEQUENCE</scope>
</reference>
<dbReference type="InterPro" id="IPR031654">
    <property type="entry name" value="Capsid_N"/>
</dbReference>
<name>A0A7S6G7T2_9VIRU</name>
<keyword evidence="2" id="KW-0167">Capsid protein</keyword>
<organism evidence="6">
    <name type="scientific">Sturgeon mimivirus YRud-2019</name>
    <dbReference type="NCBI Taxonomy" id="2715179"/>
    <lineage>
        <taxon>Viruses</taxon>
        <taxon>Varidnaviria</taxon>
        <taxon>Bamfordvirae</taxon>
        <taxon>Nucleocytoviricota</taxon>
        <taxon>Megaviricetes</taxon>
        <taxon>Imitervirales</taxon>
        <taxon>Mimiviridae</taxon>
        <taxon>Megamimivirinae</taxon>
        <taxon>Mimivirus</taxon>
    </lineage>
</organism>
<dbReference type="Gene3D" id="2.70.9.20">
    <property type="entry name" value="Major capsid protein Vp54"/>
    <property type="match status" value="1"/>
</dbReference>
<dbReference type="GO" id="GO:0005198">
    <property type="term" value="F:structural molecule activity"/>
    <property type="evidence" value="ECO:0007669"/>
    <property type="project" value="InterPro"/>
</dbReference>
<dbReference type="InterPro" id="IPR016112">
    <property type="entry name" value="VP_dsDNA_II"/>
</dbReference>
<keyword evidence="3" id="KW-0946">Virion</keyword>
<dbReference type="InterPro" id="IPR038519">
    <property type="entry name" value="MCP_C_sf"/>
</dbReference>
<evidence type="ECO:0000259" key="4">
    <source>
        <dbReference type="Pfam" id="PF04451"/>
    </source>
</evidence>
<evidence type="ECO:0000256" key="2">
    <source>
        <dbReference type="ARBA" id="ARBA00022561"/>
    </source>
</evidence>
<dbReference type="Pfam" id="PF16903">
    <property type="entry name" value="Capsid_N"/>
    <property type="match status" value="1"/>
</dbReference>
<dbReference type="SUPFAM" id="SSF49749">
    <property type="entry name" value="Group II dsDNA viruses VP"/>
    <property type="match status" value="2"/>
</dbReference>
<evidence type="ECO:0000313" key="6">
    <source>
        <dbReference type="EMBL" id="QNL15412.1"/>
    </source>
</evidence>
<dbReference type="GO" id="GO:0019028">
    <property type="term" value="C:viral capsid"/>
    <property type="evidence" value="ECO:0007669"/>
    <property type="project" value="UniProtKB-KW"/>
</dbReference>
<evidence type="ECO:0000256" key="3">
    <source>
        <dbReference type="ARBA" id="ARBA00022844"/>
    </source>
</evidence>
<protein>
    <submittedName>
        <fullName evidence="6">Major capsid protein</fullName>
    </submittedName>
</protein>
<feature type="domain" description="Major capsid protein N-terminal" evidence="5">
    <location>
        <begin position="25"/>
        <end position="203"/>
    </location>
</feature>
<comment type="subcellular location">
    <subcellularLocation>
        <location evidence="1">Virion</location>
    </subcellularLocation>
</comment>